<keyword evidence="3" id="KW-1185">Reference proteome</keyword>
<gene>
    <name evidence="2" type="ORF">OE88DRAFT_1643872</name>
</gene>
<feature type="chain" id="PRO_5023065269" evidence="1">
    <location>
        <begin position="28"/>
        <end position="196"/>
    </location>
</feature>
<accession>A0A5C3N9U3</accession>
<name>A0A5C3N9U3_9AGAM</name>
<protein>
    <submittedName>
        <fullName evidence="2">Uncharacterized protein</fullName>
    </submittedName>
</protein>
<sequence>MHVLCLPVTYLILACICLTVMPPSSPAFITFLQCKHNFVINAGRLRHALTPAQQAHPHPLGNGLPAHALYVPMVMQGRCPISHHPECKHHYNVHITEPESVSAKHLERHQPRVGTSYASACRVWGTECHGVVLCGNGIEWDDGVQFAINAPASVNSSLSDSLTPPRSESLLLMCVYNTPRSALVQLPLIGQSAMNV</sequence>
<reference evidence="2 3" key="1">
    <citation type="journal article" date="2019" name="Nat. Ecol. Evol.">
        <title>Megaphylogeny resolves global patterns of mushroom evolution.</title>
        <authorList>
            <person name="Varga T."/>
            <person name="Krizsan K."/>
            <person name="Foldi C."/>
            <person name="Dima B."/>
            <person name="Sanchez-Garcia M."/>
            <person name="Sanchez-Ramirez S."/>
            <person name="Szollosi G.J."/>
            <person name="Szarkandi J.G."/>
            <person name="Papp V."/>
            <person name="Albert L."/>
            <person name="Andreopoulos W."/>
            <person name="Angelini C."/>
            <person name="Antonin V."/>
            <person name="Barry K.W."/>
            <person name="Bougher N.L."/>
            <person name="Buchanan P."/>
            <person name="Buyck B."/>
            <person name="Bense V."/>
            <person name="Catcheside P."/>
            <person name="Chovatia M."/>
            <person name="Cooper J."/>
            <person name="Damon W."/>
            <person name="Desjardin D."/>
            <person name="Finy P."/>
            <person name="Geml J."/>
            <person name="Haridas S."/>
            <person name="Hughes K."/>
            <person name="Justo A."/>
            <person name="Karasinski D."/>
            <person name="Kautmanova I."/>
            <person name="Kiss B."/>
            <person name="Kocsube S."/>
            <person name="Kotiranta H."/>
            <person name="LaButti K.M."/>
            <person name="Lechner B.E."/>
            <person name="Liimatainen K."/>
            <person name="Lipzen A."/>
            <person name="Lukacs Z."/>
            <person name="Mihaltcheva S."/>
            <person name="Morgado L.N."/>
            <person name="Niskanen T."/>
            <person name="Noordeloos M.E."/>
            <person name="Ohm R.A."/>
            <person name="Ortiz-Santana B."/>
            <person name="Ovrebo C."/>
            <person name="Racz N."/>
            <person name="Riley R."/>
            <person name="Savchenko A."/>
            <person name="Shiryaev A."/>
            <person name="Soop K."/>
            <person name="Spirin V."/>
            <person name="Szebenyi C."/>
            <person name="Tomsovsky M."/>
            <person name="Tulloss R.E."/>
            <person name="Uehling J."/>
            <person name="Grigoriev I.V."/>
            <person name="Vagvolgyi C."/>
            <person name="Papp T."/>
            <person name="Martin F.M."/>
            <person name="Miettinen O."/>
            <person name="Hibbett D.S."/>
            <person name="Nagy L.G."/>
        </authorList>
    </citation>
    <scope>NUCLEOTIDE SEQUENCE [LARGE SCALE GENOMIC DNA]</scope>
    <source>
        <strain evidence="2 3">OMC1185</strain>
    </source>
</reference>
<feature type="signal peptide" evidence="1">
    <location>
        <begin position="1"/>
        <end position="27"/>
    </location>
</feature>
<evidence type="ECO:0000313" key="2">
    <source>
        <dbReference type="EMBL" id="TFK53216.1"/>
    </source>
</evidence>
<organism evidence="2 3">
    <name type="scientific">Heliocybe sulcata</name>
    <dbReference type="NCBI Taxonomy" id="5364"/>
    <lineage>
        <taxon>Eukaryota</taxon>
        <taxon>Fungi</taxon>
        <taxon>Dikarya</taxon>
        <taxon>Basidiomycota</taxon>
        <taxon>Agaricomycotina</taxon>
        <taxon>Agaricomycetes</taxon>
        <taxon>Gloeophyllales</taxon>
        <taxon>Gloeophyllaceae</taxon>
        <taxon>Heliocybe</taxon>
    </lineage>
</organism>
<dbReference type="EMBL" id="ML213508">
    <property type="protein sequence ID" value="TFK53216.1"/>
    <property type="molecule type" value="Genomic_DNA"/>
</dbReference>
<keyword evidence="1" id="KW-0732">Signal</keyword>
<dbReference type="AlphaFoldDB" id="A0A5C3N9U3"/>
<evidence type="ECO:0000256" key="1">
    <source>
        <dbReference type="SAM" id="SignalP"/>
    </source>
</evidence>
<evidence type="ECO:0000313" key="3">
    <source>
        <dbReference type="Proteomes" id="UP000305948"/>
    </source>
</evidence>
<proteinExistence type="predicted"/>
<dbReference type="Proteomes" id="UP000305948">
    <property type="component" value="Unassembled WGS sequence"/>
</dbReference>